<gene>
    <name evidence="9" type="primary">rsuA_1</name>
    <name evidence="9" type="ORF">TUM4630_04000</name>
</gene>
<dbReference type="InterPro" id="IPR042092">
    <property type="entry name" value="PsdUridine_s_RsuA/RluB/E/F_cat"/>
</dbReference>
<evidence type="ECO:0000259" key="8">
    <source>
        <dbReference type="SMART" id="SM00363"/>
    </source>
</evidence>
<sequence length="256" mass="28774">MTQGRVAGLMRLDKFVCKSTRLDRQQAALVIAAGDVTVNGNTIVDANIQVHESNCIKLEGARLVLRPFRYLLFNKPIDTLCSNVDGDYPSIFNLIDVPNPHELHIAGRLDADTTGLVLITDDGRWSFNVFNPKYQCQKVYRVTLRDSIEGERSGELDRQLMIRFKQGLALPGEAKPTLPAKLQYVSEHEVLLTISEGRYHQVKRMFALVGNRVNALHRERVGEIQCDVACGTWRYLSAEEVQGFGFSPLSELDTRA</sequence>
<evidence type="ECO:0000256" key="6">
    <source>
        <dbReference type="PROSITE-ProRule" id="PRU00182"/>
    </source>
</evidence>
<dbReference type="EC" id="5.4.99.-" evidence="7"/>
<evidence type="ECO:0000313" key="9">
    <source>
        <dbReference type="EMBL" id="GIU42608.1"/>
    </source>
</evidence>
<dbReference type="EMBL" id="BPFB01000003">
    <property type="protein sequence ID" value="GIU42608.1"/>
    <property type="molecule type" value="Genomic_DNA"/>
</dbReference>
<dbReference type="InterPro" id="IPR018496">
    <property type="entry name" value="PsdUridine_synth_RsuA/RluB_CS"/>
</dbReference>
<evidence type="ECO:0000256" key="3">
    <source>
        <dbReference type="ARBA" id="ARBA00023235"/>
    </source>
</evidence>
<dbReference type="SUPFAM" id="SSF55174">
    <property type="entry name" value="Alpha-L RNA-binding motif"/>
    <property type="match status" value="1"/>
</dbReference>
<dbReference type="SUPFAM" id="SSF55120">
    <property type="entry name" value="Pseudouridine synthase"/>
    <property type="match status" value="1"/>
</dbReference>
<keyword evidence="10" id="KW-1185">Reference proteome</keyword>
<comment type="similarity">
    <text evidence="1 7">Belongs to the pseudouridine synthase RsuA family.</text>
</comment>
<dbReference type="SMART" id="SM00363">
    <property type="entry name" value="S4"/>
    <property type="match status" value="1"/>
</dbReference>
<accession>A0ABQ4P510</accession>
<evidence type="ECO:0000256" key="7">
    <source>
        <dbReference type="RuleBase" id="RU003887"/>
    </source>
</evidence>
<organism evidence="9 10">
    <name type="scientific">Shewanella algidipiscicola</name>
    <dbReference type="NCBI Taxonomy" id="614070"/>
    <lineage>
        <taxon>Bacteria</taxon>
        <taxon>Pseudomonadati</taxon>
        <taxon>Pseudomonadota</taxon>
        <taxon>Gammaproteobacteria</taxon>
        <taxon>Alteromonadales</taxon>
        <taxon>Shewanellaceae</taxon>
        <taxon>Shewanella</taxon>
    </lineage>
</organism>
<name>A0ABQ4P510_9GAMM</name>
<evidence type="ECO:0000256" key="1">
    <source>
        <dbReference type="ARBA" id="ARBA00008348"/>
    </source>
</evidence>
<dbReference type="InterPro" id="IPR050343">
    <property type="entry name" value="RsuA_PseudoU_synthase"/>
</dbReference>
<dbReference type="PANTHER" id="PTHR47683">
    <property type="entry name" value="PSEUDOURIDINE SYNTHASE FAMILY PROTEIN-RELATED"/>
    <property type="match status" value="1"/>
</dbReference>
<dbReference type="NCBIfam" id="TIGR00093">
    <property type="entry name" value="pseudouridine synthase"/>
    <property type="match status" value="1"/>
</dbReference>
<dbReference type="InterPro" id="IPR000748">
    <property type="entry name" value="PsdUridine_synth_RsuA/RluB/E/F"/>
</dbReference>
<protein>
    <recommendedName>
        <fullName evidence="7">Pseudouridine synthase</fullName>
        <ecNumber evidence="7">5.4.99.-</ecNumber>
    </recommendedName>
</protein>
<comment type="function">
    <text evidence="5">Responsible for synthesis of pseudouridine from uracil-516 in 16S ribosomal RNA.</text>
</comment>
<dbReference type="Gene3D" id="3.30.70.1560">
    <property type="entry name" value="Alpha-L RNA-binding motif"/>
    <property type="match status" value="1"/>
</dbReference>
<keyword evidence="3 7" id="KW-0413">Isomerase</keyword>
<dbReference type="PANTHER" id="PTHR47683:SF4">
    <property type="entry name" value="PSEUDOURIDINE SYNTHASE"/>
    <property type="match status" value="1"/>
</dbReference>
<dbReference type="InterPro" id="IPR036986">
    <property type="entry name" value="S4_RNA-bd_sf"/>
</dbReference>
<evidence type="ECO:0000256" key="4">
    <source>
        <dbReference type="ARBA" id="ARBA00036749"/>
    </source>
</evidence>
<dbReference type="PROSITE" id="PS50889">
    <property type="entry name" value="S4"/>
    <property type="match status" value="1"/>
</dbReference>
<reference evidence="9 10" key="1">
    <citation type="submission" date="2021-05" db="EMBL/GenBank/DDBJ databases">
        <title>Molecular characterization for Shewanella algae harboring chromosomal blaOXA-55-like strains isolated from clinical and environment sample.</title>
        <authorList>
            <person name="Ohama Y."/>
            <person name="Aoki K."/>
            <person name="Harada S."/>
            <person name="Moriya K."/>
            <person name="Ishii Y."/>
            <person name="Tateda K."/>
        </authorList>
    </citation>
    <scope>NUCLEOTIDE SEQUENCE [LARGE SCALE GENOMIC DNA]</scope>
    <source>
        <strain evidence="9 10">LMG 23746</strain>
    </source>
</reference>
<proteinExistence type="inferred from homology"/>
<dbReference type="InterPro" id="IPR020094">
    <property type="entry name" value="TruA/RsuA/RluB/E/F_N"/>
</dbReference>
<evidence type="ECO:0000256" key="2">
    <source>
        <dbReference type="ARBA" id="ARBA00022884"/>
    </source>
</evidence>
<dbReference type="CDD" id="cd00165">
    <property type="entry name" value="S4"/>
    <property type="match status" value="1"/>
</dbReference>
<dbReference type="Proteomes" id="UP000761574">
    <property type="component" value="Unassembled WGS sequence"/>
</dbReference>
<feature type="domain" description="RNA-binding S4" evidence="8">
    <location>
        <begin position="10"/>
        <end position="72"/>
    </location>
</feature>
<dbReference type="InterPro" id="IPR006145">
    <property type="entry name" value="PsdUridine_synth_RsuA/RluA"/>
</dbReference>
<dbReference type="InterPro" id="IPR020103">
    <property type="entry name" value="PsdUridine_synth_cat_dom_sf"/>
</dbReference>
<comment type="catalytic activity">
    <reaction evidence="4">
        <text>uridine(516) in 16S rRNA = pseudouridine(516) in 16S rRNA</text>
        <dbReference type="Rhea" id="RHEA:38867"/>
        <dbReference type="Rhea" id="RHEA-COMP:10089"/>
        <dbReference type="Rhea" id="RHEA-COMP:10090"/>
        <dbReference type="ChEBI" id="CHEBI:65314"/>
        <dbReference type="ChEBI" id="CHEBI:65315"/>
        <dbReference type="EC" id="5.4.99.19"/>
    </reaction>
</comment>
<evidence type="ECO:0000313" key="10">
    <source>
        <dbReference type="Proteomes" id="UP000761574"/>
    </source>
</evidence>
<dbReference type="Gene3D" id="3.30.70.580">
    <property type="entry name" value="Pseudouridine synthase I, catalytic domain, N-terminal subdomain"/>
    <property type="match status" value="1"/>
</dbReference>
<comment type="caution">
    <text evidence="9">The sequence shown here is derived from an EMBL/GenBank/DDBJ whole genome shotgun (WGS) entry which is preliminary data.</text>
</comment>
<dbReference type="InterPro" id="IPR002942">
    <property type="entry name" value="S4_RNA-bd"/>
</dbReference>
<dbReference type="Gene3D" id="3.10.290.10">
    <property type="entry name" value="RNA-binding S4 domain"/>
    <property type="match status" value="1"/>
</dbReference>
<dbReference type="PROSITE" id="PS01149">
    <property type="entry name" value="PSI_RSU"/>
    <property type="match status" value="1"/>
</dbReference>
<evidence type="ECO:0000256" key="5">
    <source>
        <dbReference type="ARBA" id="ARBA00037590"/>
    </source>
</evidence>
<keyword evidence="2 6" id="KW-0694">RNA-binding</keyword>
<dbReference type="Pfam" id="PF00849">
    <property type="entry name" value="PseudoU_synth_2"/>
    <property type="match status" value="1"/>
</dbReference>